<sequence>MTPDATETAVLGGVSLLSLILSDVNKQLRSLTCHDFVNLPHLRSATFCLSQLGELSGDAGETWAAGLALSLIPVRCNHSTKAQEVFTGTPQTHCGCFLHCDKLDPSPSNNACYNAVTAPVKPNFIYRSTFGIIPYEQQTRKMSCEYYRRECLP</sequence>
<gene>
    <name evidence="1" type="ORF">NP493_81g03020</name>
</gene>
<reference evidence="1" key="1">
    <citation type="journal article" date="2023" name="Mol. Biol. Evol.">
        <title>Third-Generation Sequencing Reveals the Adaptive Role of the Epigenome in Three Deep-Sea Polychaetes.</title>
        <authorList>
            <person name="Perez M."/>
            <person name="Aroh O."/>
            <person name="Sun Y."/>
            <person name="Lan Y."/>
            <person name="Juniper S.K."/>
            <person name="Young C.R."/>
            <person name="Angers B."/>
            <person name="Qian P.Y."/>
        </authorList>
    </citation>
    <scope>NUCLEOTIDE SEQUENCE</scope>
    <source>
        <strain evidence="1">R07B-5</strain>
    </source>
</reference>
<proteinExistence type="predicted"/>
<protein>
    <submittedName>
        <fullName evidence="1">Uncharacterized protein</fullName>
    </submittedName>
</protein>
<accession>A0AAD9P9K7</accession>
<comment type="caution">
    <text evidence="1">The sequence shown here is derived from an EMBL/GenBank/DDBJ whole genome shotgun (WGS) entry which is preliminary data.</text>
</comment>
<organism evidence="1 2">
    <name type="scientific">Ridgeia piscesae</name>
    <name type="common">Tubeworm</name>
    <dbReference type="NCBI Taxonomy" id="27915"/>
    <lineage>
        <taxon>Eukaryota</taxon>
        <taxon>Metazoa</taxon>
        <taxon>Spiralia</taxon>
        <taxon>Lophotrochozoa</taxon>
        <taxon>Annelida</taxon>
        <taxon>Polychaeta</taxon>
        <taxon>Sedentaria</taxon>
        <taxon>Canalipalpata</taxon>
        <taxon>Sabellida</taxon>
        <taxon>Siboglinidae</taxon>
        <taxon>Ridgeia</taxon>
    </lineage>
</organism>
<name>A0AAD9P9K7_RIDPI</name>
<keyword evidence="2" id="KW-1185">Reference proteome</keyword>
<dbReference type="EMBL" id="JAODUO010000079">
    <property type="protein sequence ID" value="KAK2190461.1"/>
    <property type="molecule type" value="Genomic_DNA"/>
</dbReference>
<dbReference type="AlphaFoldDB" id="A0AAD9P9K7"/>
<dbReference type="Proteomes" id="UP001209878">
    <property type="component" value="Unassembled WGS sequence"/>
</dbReference>
<evidence type="ECO:0000313" key="1">
    <source>
        <dbReference type="EMBL" id="KAK2190461.1"/>
    </source>
</evidence>
<evidence type="ECO:0000313" key="2">
    <source>
        <dbReference type="Proteomes" id="UP001209878"/>
    </source>
</evidence>